<keyword evidence="2" id="KW-1185">Reference proteome</keyword>
<dbReference type="RefSeq" id="WP_117795402.1">
    <property type="nucleotide sequence ID" value="NZ_VKLW01000037.1"/>
</dbReference>
<gene>
    <name evidence="1" type="ORF">FNJ60_13300</name>
</gene>
<sequence length="102" mass="11374">MKKNQVSNYRNVFLKSNGINKENAMPVAISPTTYAKLEQIIQVMGDGKCTVDDFVENVLELKFRESNQAECLTSKESCGKSTSAYMGTTFNEVLNEALKARL</sequence>
<proteinExistence type="predicted"/>
<evidence type="ECO:0000313" key="2">
    <source>
        <dbReference type="Proteomes" id="UP000324383"/>
    </source>
</evidence>
<reference evidence="1 2" key="1">
    <citation type="submission" date="2019-07" db="EMBL/GenBank/DDBJ databases">
        <title>Draft Genome Sequences of Bacteroides pyogenes Strains Isolated from the Uterus Holstein Dairy Cows with Metritis.</title>
        <authorList>
            <person name="Cunha F."/>
            <person name="Galvao K.N."/>
            <person name="Jeon S.J."/>
            <person name="Jeong K.C."/>
        </authorList>
    </citation>
    <scope>NUCLEOTIDE SEQUENCE [LARGE SCALE GENOMIC DNA]</scope>
    <source>
        <strain evidence="1 2">KG-31</strain>
    </source>
</reference>
<evidence type="ECO:0000313" key="1">
    <source>
        <dbReference type="EMBL" id="TYK32177.1"/>
    </source>
</evidence>
<dbReference type="EMBL" id="VKLW01000037">
    <property type="protein sequence ID" value="TYK32177.1"/>
    <property type="molecule type" value="Genomic_DNA"/>
</dbReference>
<protein>
    <submittedName>
        <fullName evidence="1">DUF3408 domain-containing protein</fullName>
    </submittedName>
</protein>
<dbReference type="AlphaFoldDB" id="A0A5D3FAC4"/>
<dbReference type="Pfam" id="PF11888">
    <property type="entry name" value="DUF3408"/>
    <property type="match status" value="1"/>
</dbReference>
<dbReference type="Proteomes" id="UP000324383">
    <property type="component" value="Unassembled WGS sequence"/>
</dbReference>
<dbReference type="InterPro" id="IPR021823">
    <property type="entry name" value="DUF3408"/>
</dbReference>
<organism evidence="1 2">
    <name type="scientific">Bacteroides pyogenes</name>
    <dbReference type="NCBI Taxonomy" id="310300"/>
    <lineage>
        <taxon>Bacteria</taxon>
        <taxon>Pseudomonadati</taxon>
        <taxon>Bacteroidota</taxon>
        <taxon>Bacteroidia</taxon>
        <taxon>Bacteroidales</taxon>
        <taxon>Bacteroidaceae</taxon>
        <taxon>Bacteroides</taxon>
    </lineage>
</organism>
<accession>A0A5D3FAC4</accession>
<name>A0A5D3FAC4_9BACE</name>
<comment type="caution">
    <text evidence="1">The sequence shown here is derived from an EMBL/GenBank/DDBJ whole genome shotgun (WGS) entry which is preliminary data.</text>
</comment>